<comment type="caution">
    <text evidence="1">The sequence shown here is derived from an EMBL/GenBank/DDBJ whole genome shotgun (WGS) entry which is preliminary data.</text>
</comment>
<protein>
    <submittedName>
        <fullName evidence="1">Uncharacterized protein</fullName>
    </submittedName>
</protein>
<reference evidence="1" key="1">
    <citation type="submission" date="2020-10" db="EMBL/GenBank/DDBJ databases">
        <authorList>
            <person name="Gilroy R."/>
        </authorList>
    </citation>
    <scope>NUCLEOTIDE SEQUENCE</scope>
    <source>
        <strain evidence="1">G3-3990</strain>
    </source>
</reference>
<sequence>MGKKCSVCGFNKNPEEANYCGKCGSNIAYYGSKWELFDSTYWKVLPNKDYQEYKKLSNK</sequence>
<dbReference type="AlphaFoldDB" id="A0A9D9HUG1"/>
<organism evidence="1 2">
    <name type="scientific">Candidatus Gallipaludibacter merdavium</name>
    <dbReference type="NCBI Taxonomy" id="2840839"/>
    <lineage>
        <taxon>Bacteria</taxon>
        <taxon>Pseudomonadati</taxon>
        <taxon>Bacteroidota</taxon>
        <taxon>Bacteroidia</taxon>
        <taxon>Bacteroidales</taxon>
        <taxon>Candidatus Gallipaludibacter</taxon>
    </lineage>
</organism>
<proteinExistence type="predicted"/>
<evidence type="ECO:0000313" key="2">
    <source>
        <dbReference type="Proteomes" id="UP000823641"/>
    </source>
</evidence>
<name>A0A9D9HUG1_9BACT</name>
<reference evidence="1" key="2">
    <citation type="journal article" date="2021" name="PeerJ">
        <title>Extensive microbial diversity within the chicken gut microbiome revealed by metagenomics and culture.</title>
        <authorList>
            <person name="Gilroy R."/>
            <person name="Ravi A."/>
            <person name="Getino M."/>
            <person name="Pursley I."/>
            <person name="Horton D.L."/>
            <person name="Alikhan N.F."/>
            <person name="Baker D."/>
            <person name="Gharbi K."/>
            <person name="Hall N."/>
            <person name="Watson M."/>
            <person name="Adriaenssens E.M."/>
            <person name="Foster-Nyarko E."/>
            <person name="Jarju S."/>
            <person name="Secka A."/>
            <person name="Antonio M."/>
            <person name="Oren A."/>
            <person name="Chaudhuri R.R."/>
            <person name="La Ragione R."/>
            <person name="Hildebrand F."/>
            <person name="Pallen M.J."/>
        </authorList>
    </citation>
    <scope>NUCLEOTIDE SEQUENCE</scope>
    <source>
        <strain evidence="1">G3-3990</strain>
    </source>
</reference>
<dbReference type="EMBL" id="JADIMG010000089">
    <property type="protein sequence ID" value="MBO8460529.1"/>
    <property type="molecule type" value="Genomic_DNA"/>
</dbReference>
<gene>
    <name evidence="1" type="ORF">IAA73_09380</name>
</gene>
<accession>A0A9D9HUG1</accession>
<evidence type="ECO:0000313" key="1">
    <source>
        <dbReference type="EMBL" id="MBO8460529.1"/>
    </source>
</evidence>
<dbReference type="Proteomes" id="UP000823641">
    <property type="component" value="Unassembled WGS sequence"/>
</dbReference>